<feature type="transmembrane region" description="Helical" evidence="6">
    <location>
        <begin position="163"/>
        <end position="180"/>
    </location>
</feature>
<evidence type="ECO:0000256" key="4">
    <source>
        <dbReference type="ARBA" id="ARBA00022989"/>
    </source>
</evidence>
<gene>
    <name evidence="7" type="ORF">HMPREF1544_01536</name>
</gene>
<dbReference type="VEuPathDB" id="FungiDB:HMPREF1544_01536"/>
<dbReference type="STRING" id="1220926.S2JNT5"/>
<comment type="subcellular location">
    <subcellularLocation>
        <location evidence="1">Membrane</location>
        <topology evidence="1">Multi-pass membrane protein</topology>
    </subcellularLocation>
</comment>
<evidence type="ECO:0000313" key="7">
    <source>
        <dbReference type="EMBL" id="EPB91614.1"/>
    </source>
</evidence>
<evidence type="ECO:0000256" key="3">
    <source>
        <dbReference type="ARBA" id="ARBA00022692"/>
    </source>
</evidence>
<dbReference type="Pfam" id="PF04117">
    <property type="entry name" value="Mpv17_PMP22"/>
    <property type="match status" value="1"/>
</dbReference>
<dbReference type="OMA" id="KMAIYGA"/>
<feature type="transmembrane region" description="Helical" evidence="6">
    <location>
        <begin position="56"/>
        <end position="75"/>
    </location>
</feature>
<dbReference type="Proteomes" id="UP000014254">
    <property type="component" value="Unassembled WGS sequence"/>
</dbReference>
<accession>S2JNT5</accession>
<evidence type="ECO:0000256" key="1">
    <source>
        <dbReference type="ARBA" id="ARBA00004141"/>
    </source>
</evidence>
<dbReference type="PANTHER" id="PTHR11266:SF93">
    <property type="entry name" value="INTEGRAL MEMBRANE PROTEIN 25D9-6"/>
    <property type="match status" value="1"/>
</dbReference>
<keyword evidence="3 6" id="KW-0812">Transmembrane</keyword>
<name>S2JNT5_MUCC1</name>
<organism evidence="7 8">
    <name type="scientific">Mucor circinelloides f. circinelloides (strain 1006PhL)</name>
    <name type="common">Mucormycosis agent</name>
    <name type="synonym">Calyptromyces circinelloides</name>
    <dbReference type="NCBI Taxonomy" id="1220926"/>
    <lineage>
        <taxon>Eukaryota</taxon>
        <taxon>Fungi</taxon>
        <taxon>Fungi incertae sedis</taxon>
        <taxon>Mucoromycota</taxon>
        <taxon>Mucoromycotina</taxon>
        <taxon>Mucoromycetes</taxon>
        <taxon>Mucorales</taxon>
        <taxon>Mucorineae</taxon>
        <taxon>Mucoraceae</taxon>
        <taxon>Mucor</taxon>
    </lineage>
</organism>
<proteinExistence type="inferred from homology"/>
<keyword evidence="4 6" id="KW-1133">Transmembrane helix</keyword>
<comment type="similarity">
    <text evidence="2 6">Belongs to the peroxisomal membrane protein PXMP2/4 family.</text>
</comment>
<evidence type="ECO:0000313" key="8">
    <source>
        <dbReference type="Proteomes" id="UP000014254"/>
    </source>
</evidence>
<dbReference type="GO" id="GO:0005778">
    <property type="term" value="C:peroxisomal membrane"/>
    <property type="evidence" value="ECO:0007669"/>
    <property type="project" value="TreeGrafter"/>
</dbReference>
<keyword evidence="5 6" id="KW-0472">Membrane</keyword>
<dbReference type="InterPro" id="IPR007248">
    <property type="entry name" value="Mpv17_PMP22"/>
</dbReference>
<sequence length="195" mass="21432">MSSPVSSNAKVFLAWYLSNLAAAPLRTKACTSGVLSGLQELTAQKLSGAKKFDKRIIQMAAYGLFISGPLSHFMYEIMNKVFAGKTGNGVKIGQLLFSNLIISPIMNSVYLTAMAILAGVRSPAQLKANIKNGLLPMQKVSWVISPLSMTFAQNFLAPTTWVPFFNLIAFVFGTYMNTMIKRRRIREAEEAAKKQ</sequence>
<dbReference type="InParanoid" id="S2JNT5"/>
<protein>
    <submittedName>
        <fullName evidence="7">Uncharacterized protein</fullName>
    </submittedName>
</protein>
<evidence type="ECO:0000256" key="2">
    <source>
        <dbReference type="ARBA" id="ARBA00006824"/>
    </source>
</evidence>
<dbReference type="AlphaFoldDB" id="S2JNT5"/>
<evidence type="ECO:0000256" key="5">
    <source>
        <dbReference type="ARBA" id="ARBA00023136"/>
    </source>
</evidence>
<evidence type="ECO:0000256" key="6">
    <source>
        <dbReference type="RuleBase" id="RU363053"/>
    </source>
</evidence>
<dbReference type="EMBL" id="KE123907">
    <property type="protein sequence ID" value="EPB91614.1"/>
    <property type="molecule type" value="Genomic_DNA"/>
</dbReference>
<feature type="transmembrane region" description="Helical" evidence="6">
    <location>
        <begin position="95"/>
        <end position="120"/>
    </location>
</feature>
<keyword evidence="8" id="KW-1185">Reference proteome</keyword>
<dbReference type="OrthoDB" id="860at2759"/>
<dbReference type="PANTHER" id="PTHR11266">
    <property type="entry name" value="PEROXISOMAL MEMBRANE PROTEIN 2, PXMP2 MPV17"/>
    <property type="match status" value="1"/>
</dbReference>
<dbReference type="eggNOG" id="KOG1944">
    <property type="taxonomic scope" value="Eukaryota"/>
</dbReference>
<reference evidence="8" key="1">
    <citation type="submission" date="2013-05" db="EMBL/GenBank/DDBJ databases">
        <title>The Genome sequence of Mucor circinelloides f. circinelloides 1006PhL.</title>
        <authorList>
            <consortium name="The Broad Institute Genomics Platform"/>
            <person name="Cuomo C."/>
            <person name="Earl A."/>
            <person name="Findley K."/>
            <person name="Lee S.C."/>
            <person name="Walker B."/>
            <person name="Young S."/>
            <person name="Zeng Q."/>
            <person name="Gargeya S."/>
            <person name="Fitzgerald M."/>
            <person name="Haas B."/>
            <person name="Abouelleil A."/>
            <person name="Allen A.W."/>
            <person name="Alvarado L."/>
            <person name="Arachchi H.M."/>
            <person name="Berlin A.M."/>
            <person name="Chapman S.B."/>
            <person name="Gainer-Dewar J."/>
            <person name="Goldberg J."/>
            <person name="Griggs A."/>
            <person name="Gujja S."/>
            <person name="Hansen M."/>
            <person name="Howarth C."/>
            <person name="Imamovic A."/>
            <person name="Ireland A."/>
            <person name="Larimer J."/>
            <person name="McCowan C."/>
            <person name="Murphy C."/>
            <person name="Pearson M."/>
            <person name="Poon T.W."/>
            <person name="Priest M."/>
            <person name="Roberts A."/>
            <person name="Saif S."/>
            <person name="Shea T."/>
            <person name="Sisk P."/>
            <person name="Sykes S."/>
            <person name="Wortman J."/>
            <person name="Nusbaum C."/>
            <person name="Birren B."/>
        </authorList>
    </citation>
    <scope>NUCLEOTIDE SEQUENCE [LARGE SCALE GENOMIC DNA]</scope>
    <source>
        <strain evidence="8">1006PhL</strain>
    </source>
</reference>